<proteinExistence type="predicted"/>
<feature type="non-terminal residue" evidence="1">
    <location>
        <position position="1"/>
    </location>
</feature>
<feature type="non-terminal residue" evidence="1">
    <location>
        <position position="114"/>
    </location>
</feature>
<protein>
    <submittedName>
        <fullName evidence="1">27540_t:CDS:1</fullName>
    </submittedName>
</protein>
<evidence type="ECO:0000313" key="1">
    <source>
        <dbReference type="EMBL" id="CAG8853776.1"/>
    </source>
</evidence>
<dbReference type="EMBL" id="CAJVQB010129098">
    <property type="protein sequence ID" value="CAG8853776.1"/>
    <property type="molecule type" value="Genomic_DNA"/>
</dbReference>
<dbReference type="Proteomes" id="UP000789901">
    <property type="component" value="Unassembled WGS sequence"/>
</dbReference>
<sequence length="114" mass="13507">HPLVRKTDLKSEELKAFKIKILMQELLILLTLHMRNPIKNKEIACKLYLKEVDNQQYWLTCSKNELSLEEVIKITLNEVKAIMECQIVLVKTYNKKVHEIYIKKKLLLTVITDE</sequence>
<gene>
    <name evidence="1" type="ORF">GMARGA_LOCUS42597</name>
</gene>
<evidence type="ECO:0000313" key="2">
    <source>
        <dbReference type="Proteomes" id="UP000789901"/>
    </source>
</evidence>
<keyword evidence="2" id="KW-1185">Reference proteome</keyword>
<comment type="caution">
    <text evidence="1">The sequence shown here is derived from an EMBL/GenBank/DDBJ whole genome shotgun (WGS) entry which is preliminary data.</text>
</comment>
<organism evidence="1 2">
    <name type="scientific">Gigaspora margarita</name>
    <dbReference type="NCBI Taxonomy" id="4874"/>
    <lineage>
        <taxon>Eukaryota</taxon>
        <taxon>Fungi</taxon>
        <taxon>Fungi incertae sedis</taxon>
        <taxon>Mucoromycota</taxon>
        <taxon>Glomeromycotina</taxon>
        <taxon>Glomeromycetes</taxon>
        <taxon>Diversisporales</taxon>
        <taxon>Gigasporaceae</taxon>
        <taxon>Gigaspora</taxon>
    </lineage>
</organism>
<name>A0ABN7XG23_GIGMA</name>
<accession>A0ABN7XG23</accession>
<reference evidence="1 2" key="1">
    <citation type="submission" date="2021-06" db="EMBL/GenBank/DDBJ databases">
        <authorList>
            <person name="Kallberg Y."/>
            <person name="Tangrot J."/>
            <person name="Rosling A."/>
        </authorList>
    </citation>
    <scope>NUCLEOTIDE SEQUENCE [LARGE SCALE GENOMIC DNA]</scope>
    <source>
        <strain evidence="1 2">120-4 pot B 10/14</strain>
    </source>
</reference>